<evidence type="ECO:0000256" key="2">
    <source>
        <dbReference type="PIRSR" id="PIRSR033579-3"/>
    </source>
</evidence>
<accession>A0A9N7JJ41</accession>
<dbReference type="GO" id="GO:0016852">
    <property type="term" value="F:sirohydrochlorin cobaltochelatase activity"/>
    <property type="evidence" value="ECO:0007669"/>
    <property type="project" value="InterPro"/>
</dbReference>
<dbReference type="Proteomes" id="UP001055437">
    <property type="component" value="Chromosome"/>
</dbReference>
<reference evidence="3 5" key="1">
    <citation type="submission" date="2017-09" db="EMBL/GenBank/DDBJ databases">
        <authorList>
            <person name="Thomas P."/>
            <person name="Seyboldt C."/>
        </authorList>
    </citation>
    <scope>NUCLEOTIDE SEQUENCE [LARGE SCALE GENOMIC DNA]</scope>
    <source>
        <strain evidence="3 5">DSM 7534</strain>
    </source>
</reference>
<dbReference type="AlphaFoldDB" id="A0A9N7JJ41"/>
<evidence type="ECO:0000313" key="3">
    <source>
        <dbReference type="EMBL" id="AYE33539.1"/>
    </source>
</evidence>
<keyword evidence="6" id="KW-1185">Reference proteome</keyword>
<dbReference type="SUPFAM" id="SSF53800">
    <property type="entry name" value="Chelatase"/>
    <property type="match status" value="1"/>
</dbReference>
<dbReference type="Pfam" id="PF06180">
    <property type="entry name" value="CbiK"/>
    <property type="match status" value="1"/>
</dbReference>
<dbReference type="InterPro" id="IPR010388">
    <property type="entry name" value="Anaerobic_Co-chelatase"/>
</dbReference>
<name>A0A9N7JJ41_CLOSE</name>
<dbReference type="GeneID" id="303559683"/>
<dbReference type="Gene3D" id="3.40.50.1400">
    <property type="match status" value="2"/>
</dbReference>
<dbReference type="EMBL" id="CP099799">
    <property type="protein sequence ID" value="USS00096.1"/>
    <property type="molecule type" value="Genomic_DNA"/>
</dbReference>
<dbReference type="GO" id="GO:0019251">
    <property type="term" value="P:anaerobic cobalamin biosynthetic process"/>
    <property type="evidence" value="ECO:0007669"/>
    <property type="project" value="InterPro"/>
</dbReference>
<proteinExistence type="predicted"/>
<keyword evidence="2" id="KW-0479">Metal-binding</keyword>
<sequence length="258" mass="29583">MSKAIIIASFGTTDLEALKNLDKIEDEVRVRINKKYPVIRVFTSKTIINSLKVKHNISVLKLDEALFKLSSEGFEEVIIQPLHIMECLEYEEIKKVIYSYDYTFKSIKIGKTLLGYYGSELENACDRLICAMDEELPKDKNIVLVGHGSKTITTEAYYILESKFRDKGYSNLLIGTLEGDRTRDFIVDKLKNENIDEVLILPLLVIAGNHAKLDIAGDEKSWKSKFLEEGIKVDINLKALLEYKKVRNLYINQIERVL</sequence>
<evidence type="ECO:0000256" key="1">
    <source>
        <dbReference type="PIRSR" id="PIRSR033579-1"/>
    </source>
</evidence>
<feature type="binding site" evidence="2">
    <location>
        <position position="147"/>
    </location>
    <ligand>
        <name>Co(2+)</name>
        <dbReference type="ChEBI" id="CHEBI:48828"/>
    </ligand>
</feature>
<evidence type="ECO:0000313" key="4">
    <source>
        <dbReference type="EMBL" id="USS00096.1"/>
    </source>
</evidence>
<feature type="binding site" evidence="2">
    <location>
        <position position="178"/>
    </location>
    <ligand>
        <name>Co(2+)</name>
        <dbReference type="ChEBI" id="CHEBI:48828"/>
    </ligand>
</feature>
<evidence type="ECO:0000313" key="5">
    <source>
        <dbReference type="Proteomes" id="UP000280586"/>
    </source>
</evidence>
<reference evidence="4" key="2">
    <citation type="submission" date="2022-06" db="EMBL/GenBank/DDBJ databases">
        <authorList>
            <person name="Holder M.E."/>
            <person name="Ajami N.J."/>
            <person name="Petrosino J.F."/>
        </authorList>
    </citation>
    <scope>NUCLEOTIDE SEQUENCE</scope>
    <source>
        <strain evidence="4">RMA 8861</strain>
    </source>
</reference>
<dbReference type="GO" id="GO:0046872">
    <property type="term" value="F:metal ion binding"/>
    <property type="evidence" value="ECO:0007669"/>
    <property type="project" value="UniProtKB-KW"/>
</dbReference>
<dbReference type="Proteomes" id="UP000280586">
    <property type="component" value="Chromosome"/>
</dbReference>
<dbReference type="PIRSF" id="PIRSF033579">
    <property type="entry name" value="Anaer_Co_chel"/>
    <property type="match status" value="1"/>
</dbReference>
<organism evidence="3 5">
    <name type="scientific">Clostridium septicum</name>
    <dbReference type="NCBI Taxonomy" id="1504"/>
    <lineage>
        <taxon>Bacteria</taxon>
        <taxon>Bacillati</taxon>
        <taxon>Bacillota</taxon>
        <taxon>Clostridia</taxon>
        <taxon>Eubacteriales</taxon>
        <taxon>Clostridiaceae</taxon>
        <taxon>Clostridium</taxon>
    </lineage>
</organism>
<feature type="binding site" evidence="2">
    <location>
        <position position="210"/>
    </location>
    <ligand>
        <name>Co(2+)</name>
        <dbReference type="ChEBI" id="CHEBI:48828"/>
    </ligand>
</feature>
<feature type="active site" description="Proton acceptor" evidence="1">
    <location>
        <position position="147"/>
    </location>
</feature>
<dbReference type="OrthoDB" id="9770331at2"/>
<dbReference type="KEGG" id="csep:CP523_03180"/>
<evidence type="ECO:0000313" key="6">
    <source>
        <dbReference type="Proteomes" id="UP001055437"/>
    </source>
</evidence>
<gene>
    <name evidence="3" type="ORF">CP523_03180</name>
    <name evidence="4" type="ORF">NH397_11405</name>
</gene>
<dbReference type="EMBL" id="CP023671">
    <property type="protein sequence ID" value="AYE33539.1"/>
    <property type="molecule type" value="Genomic_DNA"/>
</dbReference>
<dbReference type="RefSeq" id="WP_083089530.1">
    <property type="nucleotide sequence ID" value="NZ_CABMIZ010000024.1"/>
</dbReference>
<keyword evidence="2" id="KW-0170">Cobalt</keyword>
<protein>
    <submittedName>
        <fullName evidence="3">Cobalt chelatase</fullName>
    </submittedName>
    <submittedName>
        <fullName evidence="4">Sirohydrochlorin cobaltochelatase</fullName>
    </submittedName>
</protein>